<dbReference type="AlphaFoldDB" id="A0A232FML6"/>
<proteinExistence type="predicted"/>
<gene>
    <name evidence="2" type="ORF">TSAR_003840</name>
</gene>
<accession>A0A232FML6</accession>
<evidence type="ECO:0000313" key="2">
    <source>
        <dbReference type="EMBL" id="OXU31895.1"/>
    </source>
</evidence>
<evidence type="ECO:0000313" key="3">
    <source>
        <dbReference type="Proteomes" id="UP000215335"/>
    </source>
</evidence>
<feature type="signal peptide" evidence="1">
    <location>
        <begin position="1"/>
        <end position="25"/>
    </location>
</feature>
<sequence length="138" mass="15164">IARRRKKLLNSFPLCLEALCTYTAGVLRIASCTYTCVCVCVCGGRAGKWQDERSGCALGFRICRLCSVLLCAAAAASSAGGIDAKIRGSGVGELWISRLAYTGFNFPRAFVDRIYILYIQYNRSLEICETKDSKLRQS</sequence>
<reference evidence="2 3" key="1">
    <citation type="journal article" date="2017" name="Curr. Biol.">
        <title>The Evolution of Venom by Co-option of Single-Copy Genes.</title>
        <authorList>
            <person name="Martinson E.O."/>
            <person name="Mrinalini"/>
            <person name="Kelkar Y.D."/>
            <person name="Chang C.H."/>
            <person name="Werren J.H."/>
        </authorList>
    </citation>
    <scope>NUCLEOTIDE SEQUENCE [LARGE SCALE GENOMIC DNA]</scope>
    <source>
        <strain evidence="2 3">Alberta</strain>
        <tissue evidence="2">Whole body</tissue>
    </source>
</reference>
<keyword evidence="3" id="KW-1185">Reference proteome</keyword>
<name>A0A232FML6_9HYME</name>
<evidence type="ECO:0000256" key="1">
    <source>
        <dbReference type="SAM" id="SignalP"/>
    </source>
</evidence>
<organism evidence="2 3">
    <name type="scientific">Trichomalopsis sarcophagae</name>
    <dbReference type="NCBI Taxonomy" id="543379"/>
    <lineage>
        <taxon>Eukaryota</taxon>
        <taxon>Metazoa</taxon>
        <taxon>Ecdysozoa</taxon>
        <taxon>Arthropoda</taxon>
        <taxon>Hexapoda</taxon>
        <taxon>Insecta</taxon>
        <taxon>Pterygota</taxon>
        <taxon>Neoptera</taxon>
        <taxon>Endopterygota</taxon>
        <taxon>Hymenoptera</taxon>
        <taxon>Apocrita</taxon>
        <taxon>Proctotrupomorpha</taxon>
        <taxon>Chalcidoidea</taxon>
        <taxon>Pteromalidae</taxon>
        <taxon>Pteromalinae</taxon>
        <taxon>Trichomalopsis</taxon>
    </lineage>
</organism>
<feature type="non-terminal residue" evidence="2">
    <location>
        <position position="1"/>
    </location>
</feature>
<feature type="chain" id="PRO_5012082228" evidence="1">
    <location>
        <begin position="26"/>
        <end position="138"/>
    </location>
</feature>
<dbReference type="Proteomes" id="UP000215335">
    <property type="component" value="Unassembled WGS sequence"/>
</dbReference>
<protein>
    <submittedName>
        <fullName evidence="2">Uncharacterized protein</fullName>
    </submittedName>
</protein>
<keyword evidence="1" id="KW-0732">Signal</keyword>
<comment type="caution">
    <text evidence="2">The sequence shown here is derived from an EMBL/GenBank/DDBJ whole genome shotgun (WGS) entry which is preliminary data.</text>
</comment>
<dbReference type="EMBL" id="NNAY01000018">
    <property type="protein sequence ID" value="OXU31895.1"/>
    <property type="molecule type" value="Genomic_DNA"/>
</dbReference>